<dbReference type="Gene3D" id="2.170.120.20">
    <property type="entry name" value="Ribosomal protein L25, beta domain"/>
    <property type="match status" value="1"/>
</dbReference>
<keyword evidence="2 5" id="KW-0694">RNA-binding</keyword>
<comment type="subunit">
    <text evidence="5">Part of the 50S ribosomal subunit; part of the 5S rRNA/L5/L18/L25 subcomplex. Contacts the 5S rRNA. Binds to the 5S rRNA independently of L5 and L18.</text>
</comment>
<evidence type="ECO:0000256" key="2">
    <source>
        <dbReference type="ARBA" id="ARBA00022884"/>
    </source>
</evidence>
<dbReference type="CDD" id="cd00495">
    <property type="entry name" value="Ribosomal_L25_TL5_CTC"/>
    <property type="match status" value="1"/>
</dbReference>
<feature type="domain" description="Large ribosomal subunit protein bL25 beta" evidence="7">
    <location>
        <begin position="105"/>
        <end position="185"/>
    </location>
</feature>
<dbReference type="STRING" id="28134.SAMN05444288_1347"/>
<reference evidence="8" key="1">
    <citation type="submission" date="2011-01" db="EMBL/GenBank/DDBJ databases">
        <authorList>
            <person name="Muzny D."/>
            <person name="Qin X."/>
            <person name="Buhay C."/>
            <person name="Dugan-Rocha S."/>
            <person name="Ding Y."/>
            <person name="Chen G."/>
            <person name="Hawes A."/>
            <person name="Holder M."/>
            <person name="Jhangiani S."/>
            <person name="Johnson A."/>
            <person name="Khan Z."/>
            <person name="Li Z."/>
            <person name="Liu W."/>
            <person name="Liu X."/>
            <person name="Perez L."/>
            <person name="Shen H."/>
            <person name="Wang Q."/>
            <person name="Watt J."/>
            <person name="Xi L."/>
            <person name="Xin Y."/>
            <person name="Zhou J."/>
            <person name="Deng J."/>
            <person name="Jiang H."/>
            <person name="Liu Y."/>
            <person name="Qu J."/>
            <person name="Song X.-Z."/>
            <person name="Zhang L."/>
            <person name="Villasana D."/>
            <person name="Johnson A."/>
            <person name="Liu J."/>
            <person name="Liyanage D."/>
            <person name="Lorensuhewa L."/>
            <person name="Robinson T."/>
            <person name="Song A."/>
            <person name="Song B.-B."/>
            <person name="Dinh H."/>
            <person name="Thornton R."/>
            <person name="Coyle M."/>
            <person name="Francisco L."/>
            <person name="Jackson L."/>
            <person name="Javaid M."/>
            <person name="Korchina V."/>
            <person name="Kovar C."/>
            <person name="Mata R."/>
            <person name="Mathew T."/>
            <person name="Ngo R."/>
            <person name="Nguyen L."/>
            <person name="Nguyen N."/>
            <person name="Okwuonu G."/>
            <person name="Ongeri F."/>
            <person name="Pham C."/>
            <person name="Simmons D."/>
            <person name="Wilczek-Boney K."/>
            <person name="Hale W."/>
            <person name="Jakkamsetti A."/>
            <person name="Pham P."/>
            <person name="Ruth R."/>
            <person name="San Lucas F."/>
            <person name="Warren J."/>
            <person name="Zhang J."/>
            <person name="Zhao Z."/>
            <person name="Zhou C."/>
            <person name="Zhu D."/>
            <person name="Lee S."/>
            <person name="Bess C."/>
            <person name="Blankenburg K."/>
            <person name="Forbes L."/>
            <person name="Fu Q."/>
            <person name="Gubbala S."/>
            <person name="Hirani K."/>
            <person name="Jayaseelan J.C."/>
            <person name="Lara F."/>
            <person name="Munidasa M."/>
            <person name="Palculict T."/>
            <person name="Patil S."/>
            <person name="Pu L.-L."/>
            <person name="Saada N."/>
            <person name="Tang L."/>
            <person name="Weissenberger G."/>
            <person name="Zhu Y."/>
            <person name="Hemphill L."/>
            <person name="Shang Y."/>
            <person name="Youmans B."/>
            <person name="Ayvaz T."/>
            <person name="Ross M."/>
            <person name="Santibanez J."/>
            <person name="Aqrawi P."/>
            <person name="Gross S."/>
            <person name="Joshi V."/>
            <person name="Fowler G."/>
            <person name="Nazareth L."/>
            <person name="Reid J."/>
            <person name="Worley K."/>
            <person name="Petrosino J."/>
            <person name="Highlander S."/>
            <person name="Gibbs R."/>
        </authorList>
    </citation>
    <scope>NUCLEOTIDE SEQUENCE [LARGE SCALE GENOMIC DNA]</scope>
    <source>
        <strain evidence="8">ATCC 33269</strain>
    </source>
</reference>
<evidence type="ECO:0000313" key="8">
    <source>
        <dbReference type="EMBL" id="EFZ36791.1"/>
    </source>
</evidence>
<dbReference type="Gene3D" id="2.40.240.10">
    <property type="entry name" value="Ribosomal Protein L25, Chain P"/>
    <property type="match status" value="1"/>
</dbReference>
<feature type="domain" description="Large ribosomal subunit protein bL25 L25" evidence="6">
    <location>
        <begin position="8"/>
        <end position="96"/>
    </location>
</feature>
<comment type="function">
    <text evidence="5">This is one of the proteins that binds to the 5S RNA in the ribosome where it forms part of the central protuberance.</text>
</comment>
<dbReference type="Proteomes" id="UP000005580">
    <property type="component" value="Unassembled WGS sequence"/>
</dbReference>
<keyword evidence="1 5" id="KW-0699">rRNA-binding</keyword>
<comment type="similarity">
    <text evidence="5">Belongs to the bacterial ribosomal protein bL25 family. CTC subfamily.</text>
</comment>
<name>E7RRA3_9BACT</name>
<dbReference type="PANTHER" id="PTHR33284:SF1">
    <property type="entry name" value="RIBOSOMAL PROTEIN L25_GLN-TRNA SYNTHETASE, ANTI-CODON-BINDING DOMAIN-CONTAINING PROTEIN"/>
    <property type="match status" value="1"/>
</dbReference>
<evidence type="ECO:0000256" key="3">
    <source>
        <dbReference type="ARBA" id="ARBA00022980"/>
    </source>
</evidence>
<accession>E7RRA3</accession>
<protein>
    <recommendedName>
        <fullName evidence="5">Large ribosomal subunit protein bL25</fullName>
    </recommendedName>
    <alternativeName>
        <fullName evidence="5">General stress protein CTC</fullName>
    </alternativeName>
</protein>
<dbReference type="EMBL" id="AEPE02000005">
    <property type="protein sequence ID" value="EFZ36791.1"/>
    <property type="molecule type" value="Genomic_DNA"/>
</dbReference>
<dbReference type="NCBIfam" id="NF004132">
    <property type="entry name" value="PRK05618.2-2"/>
    <property type="match status" value="1"/>
</dbReference>
<dbReference type="InterPro" id="IPR011035">
    <property type="entry name" value="Ribosomal_bL25/Gln-tRNA_synth"/>
</dbReference>
<dbReference type="AlphaFoldDB" id="E7RRA3"/>
<dbReference type="GO" id="GO:0008097">
    <property type="term" value="F:5S rRNA binding"/>
    <property type="evidence" value="ECO:0007669"/>
    <property type="project" value="InterPro"/>
</dbReference>
<sequence length="209" mass="23006">MKEINVSGQKREDLGKKASKVLRKEGLVPCNLYGEAKQDGKPVALAFASPMSELRKIVYTPHIYVIRLIIDGEEHTAILKELQFHPVTDALLHVDFFEVNDQKPITIGIPVKLVGLAQGVRDGGRMNLSIRKINVTAPYQQIPEHLDIDVTKLTIGKSIKVGELSYEGLELATGKDVVVCSIKMTRQAATTTVTEAVDSEEEKEEASAE</sequence>
<dbReference type="PANTHER" id="PTHR33284">
    <property type="entry name" value="RIBOSOMAL PROTEIN L25/GLN-TRNA SYNTHETASE, ANTI-CODON-BINDING DOMAIN-CONTAINING PROTEIN"/>
    <property type="match status" value="1"/>
</dbReference>
<dbReference type="HAMAP" id="MF_01334">
    <property type="entry name" value="Ribosomal_bL25_CTC"/>
    <property type="match status" value="1"/>
</dbReference>
<dbReference type="GO" id="GO:0006412">
    <property type="term" value="P:translation"/>
    <property type="evidence" value="ECO:0007669"/>
    <property type="project" value="UniProtKB-UniRule"/>
</dbReference>
<evidence type="ECO:0000259" key="7">
    <source>
        <dbReference type="Pfam" id="PF14693"/>
    </source>
</evidence>
<dbReference type="InterPro" id="IPR037121">
    <property type="entry name" value="Ribosomal_bL25_C"/>
</dbReference>
<dbReference type="InterPro" id="IPR001021">
    <property type="entry name" value="Ribosomal_bL25_long"/>
</dbReference>
<dbReference type="SUPFAM" id="SSF50715">
    <property type="entry name" value="Ribosomal protein L25-like"/>
    <property type="match status" value="1"/>
</dbReference>
<dbReference type="GO" id="GO:0022625">
    <property type="term" value="C:cytosolic large ribosomal subunit"/>
    <property type="evidence" value="ECO:0007669"/>
    <property type="project" value="TreeGrafter"/>
</dbReference>
<keyword evidence="3 5" id="KW-0689">Ribosomal protein</keyword>
<dbReference type="eggNOG" id="COG1825">
    <property type="taxonomic scope" value="Bacteria"/>
</dbReference>
<dbReference type="NCBIfam" id="TIGR00731">
    <property type="entry name" value="bL25_bact_ctc"/>
    <property type="match status" value="1"/>
</dbReference>
<organism evidence="8 9">
    <name type="scientific">Hoylesella oralis ATCC 33269</name>
    <dbReference type="NCBI Taxonomy" id="873533"/>
    <lineage>
        <taxon>Bacteria</taxon>
        <taxon>Pseudomonadati</taxon>
        <taxon>Bacteroidota</taxon>
        <taxon>Bacteroidia</taxon>
        <taxon>Bacteroidales</taxon>
        <taxon>Prevotellaceae</taxon>
        <taxon>Hoylesella</taxon>
    </lineage>
</organism>
<comment type="caution">
    <text evidence="8">The sequence shown here is derived from an EMBL/GenBank/DDBJ whole genome shotgun (WGS) entry which is preliminary data.</text>
</comment>
<evidence type="ECO:0000256" key="1">
    <source>
        <dbReference type="ARBA" id="ARBA00022730"/>
    </source>
</evidence>
<proteinExistence type="inferred from homology"/>
<dbReference type="InterPro" id="IPR020056">
    <property type="entry name" value="Rbsml_bL25/Gln-tRNA_synth_N"/>
</dbReference>
<dbReference type="Pfam" id="PF14693">
    <property type="entry name" value="Ribosomal_TL5_C"/>
    <property type="match status" value="1"/>
</dbReference>
<dbReference type="GO" id="GO:0003735">
    <property type="term" value="F:structural constituent of ribosome"/>
    <property type="evidence" value="ECO:0007669"/>
    <property type="project" value="InterPro"/>
</dbReference>
<evidence type="ECO:0000256" key="5">
    <source>
        <dbReference type="HAMAP-Rule" id="MF_01334"/>
    </source>
</evidence>
<dbReference type="Pfam" id="PF01386">
    <property type="entry name" value="Ribosomal_L25p"/>
    <property type="match status" value="1"/>
</dbReference>
<dbReference type="HOGENOM" id="CLU_075939_2_1_10"/>
<dbReference type="RefSeq" id="WP_004369869.1">
    <property type="nucleotide sequence ID" value="NZ_GL833119.1"/>
</dbReference>
<evidence type="ECO:0000313" key="9">
    <source>
        <dbReference type="Proteomes" id="UP000005580"/>
    </source>
</evidence>
<gene>
    <name evidence="5 8" type="primary">rplY</name>
    <name evidence="5" type="synonym">ctc</name>
    <name evidence="8" type="ORF">HMPREF0663_11704</name>
</gene>
<dbReference type="InterPro" id="IPR020930">
    <property type="entry name" value="Ribosomal_uL5_bac-type"/>
</dbReference>
<evidence type="ECO:0000256" key="4">
    <source>
        <dbReference type="ARBA" id="ARBA00023274"/>
    </source>
</evidence>
<keyword evidence="9" id="KW-1185">Reference proteome</keyword>
<dbReference type="InterPro" id="IPR020057">
    <property type="entry name" value="Ribosomal_bL25_b-dom"/>
</dbReference>
<dbReference type="InterPro" id="IPR029751">
    <property type="entry name" value="Ribosomal_L25_dom"/>
</dbReference>
<evidence type="ECO:0000259" key="6">
    <source>
        <dbReference type="Pfam" id="PF01386"/>
    </source>
</evidence>
<keyword evidence="4 5" id="KW-0687">Ribonucleoprotein</keyword>